<evidence type="ECO:0000256" key="5">
    <source>
        <dbReference type="ARBA" id="ARBA00022801"/>
    </source>
</evidence>
<evidence type="ECO:0000256" key="7">
    <source>
        <dbReference type="ARBA" id="ARBA00023277"/>
    </source>
</evidence>
<keyword evidence="8" id="KW-0326">Glycosidase</keyword>
<accession>A0AAD6Z338</accession>
<gene>
    <name evidence="10" type="ORF">DFH08DRAFT_517267</name>
</gene>
<dbReference type="EMBL" id="JARIHO010000094">
    <property type="protein sequence ID" value="KAJ7306135.1"/>
    <property type="molecule type" value="Genomic_DNA"/>
</dbReference>
<evidence type="ECO:0000256" key="9">
    <source>
        <dbReference type="ARBA" id="ARBA00023326"/>
    </source>
</evidence>
<evidence type="ECO:0000313" key="11">
    <source>
        <dbReference type="Proteomes" id="UP001218218"/>
    </source>
</evidence>
<dbReference type="AlphaFoldDB" id="A0AAD6Z338"/>
<dbReference type="InterPro" id="IPR013320">
    <property type="entry name" value="ConA-like_dom_sf"/>
</dbReference>
<proteinExistence type="inferred from homology"/>
<evidence type="ECO:0000256" key="2">
    <source>
        <dbReference type="ARBA" id="ARBA00006044"/>
    </source>
</evidence>
<dbReference type="GO" id="GO:0030245">
    <property type="term" value="P:cellulose catabolic process"/>
    <property type="evidence" value="ECO:0007669"/>
    <property type="project" value="UniProtKB-KW"/>
</dbReference>
<keyword evidence="9" id="KW-0624">Polysaccharide degradation</keyword>
<reference evidence="10" key="1">
    <citation type="submission" date="2023-03" db="EMBL/GenBank/DDBJ databases">
        <title>Massive genome expansion in bonnet fungi (Mycena s.s.) driven by repeated elements and novel gene families across ecological guilds.</title>
        <authorList>
            <consortium name="Lawrence Berkeley National Laboratory"/>
            <person name="Harder C.B."/>
            <person name="Miyauchi S."/>
            <person name="Viragh M."/>
            <person name="Kuo A."/>
            <person name="Thoen E."/>
            <person name="Andreopoulos B."/>
            <person name="Lu D."/>
            <person name="Skrede I."/>
            <person name="Drula E."/>
            <person name="Henrissat B."/>
            <person name="Morin E."/>
            <person name="Kohler A."/>
            <person name="Barry K."/>
            <person name="LaButti K."/>
            <person name="Morin E."/>
            <person name="Salamov A."/>
            <person name="Lipzen A."/>
            <person name="Mereny Z."/>
            <person name="Hegedus B."/>
            <person name="Baldrian P."/>
            <person name="Stursova M."/>
            <person name="Weitz H."/>
            <person name="Taylor A."/>
            <person name="Grigoriev I.V."/>
            <person name="Nagy L.G."/>
            <person name="Martin F."/>
            <person name="Kauserud H."/>
        </authorList>
    </citation>
    <scope>NUCLEOTIDE SEQUENCE</scope>
    <source>
        <strain evidence="10">CBHHK002</strain>
    </source>
</reference>
<sequence>MDADSGVAESNGVVFSPVSTTEHLLTVAGPRYGTGYCDAQCPRDLNFINGVANSAGWVPSPNDNKLISPL</sequence>
<evidence type="ECO:0000256" key="8">
    <source>
        <dbReference type="ARBA" id="ARBA00023295"/>
    </source>
</evidence>
<dbReference type="EC" id="3.2.1.91" evidence="3"/>
<keyword evidence="7" id="KW-0119">Carbohydrate metabolism</keyword>
<protein>
    <recommendedName>
        <fullName evidence="3">cellulose 1,4-beta-cellobiosidase (non-reducing end)</fullName>
        <ecNumber evidence="3">3.2.1.91</ecNumber>
    </recommendedName>
</protein>
<evidence type="ECO:0000313" key="10">
    <source>
        <dbReference type="EMBL" id="KAJ7306135.1"/>
    </source>
</evidence>
<name>A0AAD6Z338_9AGAR</name>
<evidence type="ECO:0000256" key="4">
    <source>
        <dbReference type="ARBA" id="ARBA00022729"/>
    </source>
</evidence>
<dbReference type="Gene3D" id="2.70.100.10">
    <property type="entry name" value="Glycoside hydrolase, family 7, domain"/>
    <property type="match status" value="1"/>
</dbReference>
<dbReference type="PANTHER" id="PTHR33753">
    <property type="entry name" value="1,4-BETA-D-GLUCAN CELLOBIOHYDROLASE B"/>
    <property type="match status" value="1"/>
</dbReference>
<keyword evidence="6" id="KW-0136">Cellulose degradation</keyword>
<keyword evidence="11" id="KW-1185">Reference proteome</keyword>
<comment type="similarity">
    <text evidence="2">Belongs to the glycosyl hydrolase 7 (cellulase C) family.</text>
</comment>
<dbReference type="Pfam" id="PF00840">
    <property type="entry name" value="Glyco_hydro_7"/>
    <property type="match status" value="1"/>
</dbReference>
<comment type="caution">
    <text evidence="10">The sequence shown here is derived from an EMBL/GenBank/DDBJ whole genome shotgun (WGS) entry which is preliminary data.</text>
</comment>
<dbReference type="Proteomes" id="UP001218218">
    <property type="component" value="Unassembled WGS sequence"/>
</dbReference>
<dbReference type="InterPro" id="IPR001722">
    <property type="entry name" value="Glyco_hydro_7"/>
</dbReference>
<dbReference type="SUPFAM" id="SSF49899">
    <property type="entry name" value="Concanavalin A-like lectins/glucanases"/>
    <property type="match status" value="1"/>
</dbReference>
<comment type="catalytic activity">
    <reaction evidence="1">
        <text>Hydrolysis of (1-&gt;4)-beta-D-glucosidic linkages in cellulose and cellotetraose, releasing cellobiose from the non-reducing ends of the chains.</text>
        <dbReference type="EC" id="3.2.1.91"/>
    </reaction>
</comment>
<dbReference type="InterPro" id="IPR037019">
    <property type="entry name" value="Glyco_hydro_7_sf"/>
</dbReference>
<keyword evidence="4" id="KW-0732">Signal</keyword>
<evidence type="ECO:0000256" key="6">
    <source>
        <dbReference type="ARBA" id="ARBA00023001"/>
    </source>
</evidence>
<dbReference type="GO" id="GO:0016162">
    <property type="term" value="F:cellulose 1,4-beta-cellobiosidase activity"/>
    <property type="evidence" value="ECO:0007669"/>
    <property type="project" value="UniProtKB-EC"/>
</dbReference>
<keyword evidence="5" id="KW-0378">Hydrolase</keyword>
<organism evidence="10 11">
    <name type="scientific">Mycena albidolilacea</name>
    <dbReference type="NCBI Taxonomy" id="1033008"/>
    <lineage>
        <taxon>Eukaryota</taxon>
        <taxon>Fungi</taxon>
        <taxon>Dikarya</taxon>
        <taxon>Basidiomycota</taxon>
        <taxon>Agaricomycotina</taxon>
        <taxon>Agaricomycetes</taxon>
        <taxon>Agaricomycetidae</taxon>
        <taxon>Agaricales</taxon>
        <taxon>Marasmiineae</taxon>
        <taxon>Mycenaceae</taxon>
        <taxon>Mycena</taxon>
    </lineage>
</organism>
<evidence type="ECO:0000256" key="1">
    <source>
        <dbReference type="ARBA" id="ARBA00001641"/>
    </source>
</evidence>
<dbReference type="PANTHER" id="PTHR33753:SF2">
    <property type="entry name" value="GLYCOSIDE HYDROLASE FAMILY 7 PROTEIN"/>
    <property type="match status" value="1"/>
</dbReference>
<evidence type="ECO:0000256" key="3">
    <source>
        <dbReference type="ARBA" id="ARBA00012561"/>
    </source>
</evidence>